<organism evidence="2 3">
    <name type="scientific">Lithospermum erythrorhizon</name>
    <name type="common">Purple gromwell</name>
    <name type="synonym">Lithospermum officinale var. erythrorhizon</name>
    <dbReference type="NCBI Taxonomy" id="34254"/>
    <lineage>
        <taxon>Eukaryota</taxon>
        <taxon>Viridiplantae</taxon>
        <taxon>Streptophyta</taxon>
        <taxon>Embryophyta</taxon>
        <taxon>Tracheophyta</taxon>
        <taxon>Spermatophyta</taxon>
        <taxon>Magnoliopsida</taxon>
        <taxon>eudicotyledons</taxon>
        <taxon>Gunneridae</taxon>
        <taxon>Pentapetalae</taxon>
        <taxon>asterids</taxon>
        <taxon>lamiids</taxon>
        <taxon>Boraginales</taxon>
        <taxon>Boraginaceae</taxon>
        <taxon>Boraginoideae</taxon>
        <taxon>Lithospermeae</taxon>
        <taxon>Lithospermum</taxon>
    </lineage>
</organism>
<evidence type="ECO:0000256" key="1">
    <source>
        <dbReference type="SAM" id="MobiDB-lite"/>
    </source>
</evidence>
<feature type="compositionally biased region" description="Polar residues" evidence="1">
    <location>
        <begin position="127"/>
        <end position="156"/>
    </location>
</feature>
<feature type="compositionally biased region" description="Low complexity" evidence="1">
    <location>
        <begin position="110"/>
        <end position="126"/>
    </location>
</feature>
<dbReference type="Proteomes" id="UP001454036">
    <property type="component" value="Unassembled WGS sequence"/>
</dbReference>
<sequence length="164" mass="18289">MWECARADNVPYYEHAMEKVKAVFNDVYEALHKIDRKKWTRVLPRRPKRCRRVDPSEAREKKEKEVAEKAKKASVKGIFKASRHEAVIHCKICGSVGHNVRTCPRKPAVAASSQPAATSSSQPATSIQPRASTQPATASSQPVAATPRPASTQPTRRSSRKKYI</sequence>
<gene>
    <name evidence="2" type="ORF">LIER_03005</name>
</gene>
<feature type="region of interest" description="Disordered" evidence="1">
    <location>
        <begin position="49"/>
        <end position="70"/>
    </location>
</feature>
<dbReference type="AlphaFoldDB" id="A0AAV3NS32"/>
<accession>A0AAV3NS32</accession>
<feature type="region of interest" description="Disordered" evidence="1">
    <location>
        <begin position="106"/>
        <end position="164"/>
    </location>
</feature>
<reference evidence="2 3" key="1">
    <citation type="submission" date="2024-01" db="EMBL/GenBank/DDBJ databases">
        <title>The complete chloroplast genome sequence of Lithospermum erythrorhizon: insights into the phylogenetic relationship among Boraginaceae species and the maternal lineages of purple gromwells.</title>
        <authorList>
            <person name="Okada T."/>
            <person name="Watanabe K."/>
        </authorList>
    </citation>
    <scope>NUCLEOTIDE SEQUENCE [LARGE SCALE GENOMIC DNA]</scope>
</reference>
<proteinExistence type="predicted"/>
<evidence type="ECO:0008006" key="4">
    <source>
        <dbReference type="Google" id="ProtNLM"/>
    </source>
</evidence>
<protein>
    <recommendedName>
        <fullName evidence="4">CCHC-type domain-containing protein</fullName>
    </recommendedName>
</protein>
<comment type="caution">
    <text evidence="2">The sequence shown here is derived from an EMBL/GenBank/DDBJ whole genome shotgun (WGS) entry which is preliminary data.</text>
</comment>
<dbReference type="EMBL" id="BAABME010000347">
    <property type="protein sequence ID" value="GAA0141994.1"/>
    <property type="molecule type" value="Genomic_DNA"/>
</dbReference>
<keyword evidence="3" id="KW-1185">Reference proteome</keyword>
<feature type="compositionally biased region" description="Basic and acidic residues" evidence="1">
    <location>
        <begin position="52"/>
        <end position="70"/>
    </location>
</feature>
<evidence type="ECO:0000313" key="2">
    <source>
        <dbReference type="EMBL" id="GAA0141994.1"/>
    </source>
</evidence>
<evidence type="ECO:0000313" key="3">
    <source>
        <dbReference type="Proteomes" id="UP001454036"/>
    </source>
</evidence>
<name>A0AAV3NS32_LITER</name>